<evidence type="ECO:0000313" key="1">
    <source>
        <dbReference type="EMBL" id="JAP92578.1"/>
    </source>
</evidence>
<dbReference type="EMBL" id="GDID01004028">
    <property type="protein sequence ID" value="JAP92578.1"/>
    <property type="molecule type" value="Transcribed_RNA"/>
</dbReference>
<gene>
    <name evidence="1" type="ORF">TPC1_15432</name>
</gene>
<feature type="non-terminal residue" evidence="1">
    <location>
        <position position="1"/>
    </location>
</feature>
<dbReference type="AlphaFoldDB" id="A0A146K880"/>
<organism evidence="1">
    <name type="scientific">Trepomonas sp. PC1</name>
    <dbReference type="NCBI Taxonomy" id="1076344"/>
    <lineage>
        <taxon>Eukaryota</taxon>
        <taxon>Metamonada</taxon>
        <taxon>Diplomonadida</taxon>
        <taxon>Hexamitidae</taxon>
        <taxon>Hexamitinae</taxon>
        <taxon>Trepomonas</taxon>
    </lineage>
</organism>
<dbReference type="InterPro" id="IPR027417">
    <property type="entry name" value="P-loop_NTPase"/>
</dbReference>
<dbReference type="Pfam" id="PF00071">
    <property type="entry name" value="Ras"/>
    <property type="match status" value="1"/>
</dbReference>
<dbReference type="InterPro" id="IPR001806">
    <property type="entry name" value="Small_GTPase"/>
</dbReference>
<protein>
    <submittedName>
        <fullName evidence="1">ADP-ribosylation factor</fullName>
    </submittedName>
</protein>
<dbReference type="SUPFAM" id="SSF52540">
    <property type="entry name" value="P-loop containing nucleoside triphosphate hydrolases"/>
    <property type="match status" value="1"/>
</dbReference>
<name>A0A146K880_9EUKA</name>
<accession>A0A146K880</accession>
<sequence length="150" mass="17172">DINGNNKMEIITQQFFQKADGCIIVIDIQNYLQDIAIAINSFQNASKKFSELQNIPIVLFLNKVDLASEQQVEQAINYLEHNFPQYQLVKTSTISGLNIITGLKILLLEIFPEEYRCNEVVDMQSELLAPNQSFIIRQQIEIELKNLGLL</sequence>
<proteinExistence type="predicted"/>
<dbReference type="GO" id="GO:0005525">
    <property type="term" value="F:GTP binding"/>
    <property type="evidence" value="ECO:0007669"/>
    <property type="project" value="InterPro"/>
</dbReference>
<dbReference type="GO" id="GO:0003924">
    <property type="term" value="F:GTPase activity"/>
    <property type="evidence" value="ECO:0007669"/>
    <property type="project" value="InterPro"/>
</dbReference>
<dbReference type="Gene3D" id="3.40.50.300">
    <property type="entry name" value="P-loop containing nucleotide triphosphate hydrolases"/>
    <property type="match status" value="1"/>
</dbReference>
<reference evidence="1" key="1">
    <citation type="submission" date="2015-07" db="EMBL/GenBank/DDBJ databases">
        <title>Adaptation to a free-living lifestyle via gene acquisitions in the diplomonad Trepomonas sp. PC1.</title>
        <authorList>
            <person name="Xu F."/>
            <person name="Jerlstrom-Hultqvist J."/>
            <person name="Kolisko M."/>
            <person name="Simpson A.G.B."/>
            <person name="Roger A.J."/>
            <person name="Svard S.G."/>
            <person name="Andersson J.O."/>
        </authorList>
    </citation>
    <scope>NUCLEOTIDE SEQUENCE</scope>
    <source>
        <strain evidence="1">PC1</strain>
    </source>
</reference>